<evidence type="ECO:0000313" key="3">
    <source>
        <dbReference type="Proteomes" id="UP000749559"/>
    </source>
</evidence>
<organism evidence="2 3">
    <name type="scientific">Owenia fusiformis</name>
    <name type="common">Polychaete worm</name>
    <dbReference type="NCBI Taxonomy" id="6347"/>
    <lineage>
        <taxon>Eukaryota</taxon>
        <taxon>Metazoa</taxon>
        <taxon>Spiralia</taxon>
        <taxon>Lophotrochozoa</taxon>
        <taxon>Annelida</taxon>
        <taxon>Polychaeta</taxon>
        <taxon>Sedentaria</taxon>
        <taxon>Canalipalpata</taxon>
        <taxon>Sabellida</taxon>
        <taxon>Oweniida</taxon>
        <taxon>Oweniidae</taxon>
        <taxon>Owenia</taxon>
    </lineage>
</organism>
<dbReference type="OrthoDB" id="6086655at2759"/>
<evidence type="ECO:0000256" key="1">
    <source>
        <dbReference type="SAM" id="MobiDB-lite"/>
    </source>
</evidence>
<dbReference type="EMBL" id="CAIIXF020000010">
    <property type="protein sequence ID" value="CAH1797381.1"/>
    <property type="molecule type" value="Genomic_DNA"/>
</dbReference>
<feature type="compositionally biased region" description="Basic and acidic residues" evidence="1">
    <location>
        <begin position="91"/>
        <end position="101"/>
    </location>
</feature>
<dbReference type="AlphaFoldDB" id="A0A8S4PTK1"/>
<proteinExistence type="predicted"/>
<protein>
    <submittedName>
        <fullName evidence="2">Uncharacterized protein</fullName>
    </submittedName>
</protein>
<dbReference type="Proteomes" id="UP000749559">
    <property type="component" value="Unassembled WGS sequence"/>
</dbReference>
<gene>
    <name evidence="2" type="ORF">OFUS_LOCUS21670</name>
</gene>
<feature type="region of interest" description="Disordered" evidence="1">
    <location>
        <begin position="88"/>
        <end position="118"/>
    </location>
</feature>
<evidence type="ECO:0000313" key="2">
    <source>
        <dbReference type="EMBL" id="CAH1797381.1"/>
    </source>
</evidence>
<feature type="compositionally biased region" description="Polar residues" evidence="1">
    <location>
        <begin position="103"/>
        <end position="115"/>
    </location>
</feature>
<name>A0A8S4PTK1_OWEFU</name>
<keyword evidence="3" id="KW-1185">Reference proteome</keyword>
<reference evidence="2" key="1">
    <citation type="submission" date="2022-03" db="EMBL/GenBank/DDBJ databases">
        <authorList>
            <person name="Martin C."/>
        </authorList>
    </citation>
    <scope>NUCLEOTIDE SEQUENCE</scope>
</reference>
<sequence length="159" mass="18335">MSFSTTFRSMLSQDIRHTHYGTPLNMTYRESSDFPTLDELRRDRDDKYLKKTILLSRTSSYYGRPIEPAPAFRVVSRYELEAIIKRVTKPQNREVKSKEDDTTSAPTSPRPMTSEDNAKMLTRLSTPTHMSNLRSNHRNASGLIQMNKTVMSKLTEVSN</sequence>
<accession>A0A8S4PTK1</accession>
<comment type="caution">
    <text evidence="2">The sequence shown here is derived from an EMBL/GenBank/DDBJ whole genome shotgun (WGS) entry which is preliminary data.</text>
</comment>